<dbReference type="Proteomes" id="UP000323000">
    <property type="component" value="Chromosome 2"/>
</dbReference>
<dbReference type="OrthoDB" id="1773688at2759"/>
<dbReference type="EMBL" id="VAHF01000002">
    <property type="protein sequence ID" value="TXG70078.1"/>
    <property type="molecule type" value="Genomic_DNA"/>
</dbReference>
<comment type="caution">
    <text evidence="1">The sequence shown here is derived from an EMBL/GenBank/DDBJ whole genome shotgun (WGS) entry which is preliminary data.</text>
</comment>
<gene>
    <name evidence="1" type="ORF">EZV62_005013</name>
</gene>
<evidence type="ECO:0000313" key="1">
    <source>
        <dbReference type="EMBL" id="TXG70078.1"/>
    </source>
</evidence>
<accession>A0A5C7ILN6</accession>
<proteinExistence type="predicted"/>
<organism evidence="1 2">
    <name type="scientific">Acer yangbiense</name>
    <dbReference type="NCBI Taxonomy" id="1000413"/>
    <lineage>
        <taxon>Eukaryota</taxon>
        <taxon>Viridiplantae</taxon>
        <taxon>Streptophyta</taxon>
        <taxon>Embryophyta</taxon>
        <taxon>Tracheophyta</taxon>
        <taxon>Spermatophyta</taxon>
        <taxon>Magnoliopsida</taxon>
        <taxon>eudicotyledons</taxon>
        <taxon>Gunneridae</taxon>
        <taxon>Pentapetalae</taxon>
        <taxon>rosids</taxon>
        <taxon>malvids</taxon>
        <taxon>Sapindales</taxon>
        <taxon>Sapindaceae</taxon>
        <taxon>Hippocastanoideae</taxon>
        <taxon>Acereae</taxon>
        <taxon>Acer</taxon>
    </lineage>
</organism>
<protein>
    <submittedName>
        <fullName evidence="1">Uncharacterized protein</fullName>
    </submittedName>
</protein>
<sequence length="273" mass="30444">MKISSSFSSLMRAVVARKIEVVRNPNPSIEGHLIQKVAHTRELLRNPNSLITGHRLMHTVTRESGHCLLGLHVGTKNVAGCVYEPANSLVDVVRPILNTEGDIFSLATQLQYTIEQLNACKVVVGPWPRSMNEEQAENDLIVGAAKINRFINDLHNTGILKGDVKYLYYCVRVVLNELEVKRRVRELKLQGRKEFSRDDTTLFEELSDIFASQFMLMHYLVMAGDVEFQSSNTEETSIPGAITAKRNEGVLTYYLSSVGCLGKAFPSGPPPQS</sequence>
<dbReference type="AlphaFoldDB" id="A0A5C7ILN6"/>
<reference evidence="2" key="1">
    <citation type="journal article" date="2019" name="Gigascience">
        <title>De novo genome assembly of the endangered Acer yangbiense, a plant species with extremely small populations endemic to Yunnan Province, China.</title>
        <authorList>
            <person name="Yang J."/>
            <person name="Wariss H.M."/>
            <person name="Tao L."/>
            <person name="Zhang R."/>
            <person name="Yun Q."/>
            <person name="Hollingsworth P."/>
            <person name="Dao Z."/>
            <person name="Luo G."/>
            <person name="Guo H."/>
            <person name="Ma Y."/>
            <person name="Sun W."/>
        </authorList>
    </citation>
    <scope>NUCLEOTIDE SEQUENCE [LARGE SCALE GENOMIC DNA]</scope>
    <source>
        <strain evidence="2">cv. Malutang</strain>
    </source>
</reference>
<keyword evidence="2" id="KW-1185">Reference proteome</keyword>
<name>A0A5C7ILN6_9ROSI</name>
<evidence type="ECO:0000313" key="2">
    <source>
        <dbReference type="Proteomes" id="UP000323000"/>
    </source>
</evidence>